<dbReference type="EMBL" id="BLLF01000846">
    <property type="protein sequence ID" value="GFH15404.1"/>
    <property type="molecule type" value="Genomic_DNA"/>
</dbReference>
<reference evidence="1 2" key="1">
    <citation type="submission" date="2020-02" db="EMBL/GenBank/DDBJ databases">
        <title>Draft genome sequence of Haematococcus lacustris strain NIES-144.</title>
        <authorList>
            <person name="Morimoto D."/>
            <person name="Nakagawa S."/>
            <person name="Yoshida T."/>
            <person name="Sawayama S."/>
        </authorList>
    </citation>
    <scope>NUCLEOTIDE SEQUENCE [LARGE SCALE GENOMIC DNA]</scope>
    <source>
        <strain evidence="1 2">NIES-144</strain>
    </source>
</reference>
<accession>A0A699Z967</accession>
<protein>
    <submittedName>
        <fullName evidence="1">Sulfur stress regulator</fullName>
    </submittedName>
</protein>
<dbReference type="Gene3D" id="3.30.200.20">
    <property type="entry name" value="Phosphorylase Kinase, domain 1"/>
    <property type="match status" value="1"/>
</dbReference>
<name>A0A699Z967_HAELA</name>
<dbReference type="InterPro" id="IPR011009">
    <property type="entry name" value="Kinase-like_dom_sf"/>
</dbReference>
<organism evidence="1 2">
    <name type="scientific">Haematococcus lacustris</name>
    <name type="common">Green alga</name>
    <name type="synonym">Haematococcus pluvialis</name>
    <dbReference type="NCBI Taxonomy" id="44745"/>
    <lineage>
        <taxon>Eukaryota</taxon>
        <taxon>Viridiplantae</taxon>
        <taxon>Chlorophyta</taxon>
        <taxon>core chlorophytes</taxon>
        <taxon>Chlorophyceae</taxon>
        <taxon>CS clade</taxon>
        <taxon>Chlamydomonadales</taxon>
        <taxon>Haematococcaceae</taxon>
        <taxon>Haematococcus</taxon>
    </lineage>
</organism>
<dbReference type="Proteomes" id="UP000485058">
    <property type="component" value="Unassembled WGS sequence"/>
</dbReference>
<comment type="caution">
    <text evidence="1">The sequence shown here is derived from an EMBL/GenBank/DDBJ whole genome shotgun (WGS) entry which is preliminary data.</text>
</comment>
<sequence>MSEAEPLAQHPMYCKIRTVGRGQRSFVQVARNKATNELVAIRFIPRGWEPSHTKYVARAILNHQELSLSKHPHVQPCPCPGSAFGDLAACSVWVLLVCLAQL</sequence>
<dbReference type="SUPFAM" id="SSF56112">
    <property type="entry name" value="Protein kinase-like (PK-like)"/>
    <property type="match status" value="1"/>
</dbReference>
<keyword evidence="2" id="KW-1185">Reference proteome</keyword>
<evidence type="ECO:0000313" key="2">
    <source>
        <dbReference type="Proteomes" id="UP000485058"/>
    </source>
</evidence>
<evidence type="ECO:0000313" key="1">
    <source>
        <dbReference type="EMBL" id="GFH15404.1"/>
    </source>
</evidence>
<dbReference type="AlphaFoldDB" id="A0A699Z967"/>
<gene>
    <name evidence="1" type="ORF">HaLaN_11627</name>
</gene>
<proteinExistence type="predicted"/>